<gene>
    <name evidence="4" type="ORF">BJ992_004275</name>
</gene>
<dbReference type="Gene3D" id="1.25.40.10">
    <property type="entry name" value="Tetratricopeptide repeat domain"/>
    <property type="match status" value="1"/>
</dbReference>
<proteinExistence type="predicted"/>
<dbReference type="InterPro" id="IPR011990">
    <property type="entry name" value="TPR-like_helical_dom_sf"/>
</dbReference>
<dbReference type="EMBL" id="JACHIU010000001">
    <property type="protein sequence ID" value="MBB6474844.1"/>
    <property type="molecule type" value="Genomic_DNA"/>
</dbReference>
<dbReference type="SUPFAM" id="SSF48452">
    <property type="entry name" value="TPR-like"/>
    <property type="match status" value="1"/>
</dbReference>
<reference evidence="4 5" key="1">
    <citation type="submission" date="2020-08" db="EMBL/GenBank/DDBJ databases">
        <title>Sequencing the genomes of 1000 actinobacteria strains.</title>
        <authorList>
            <person name="Klenk H.-P."/>
        </authorList>
    </citation>
    <scope>NUCLEOTIDE SEQUENCE [LARGE SCALE GENOMIC DNA]</scope>
    <source>
        <strain evidence="4 5">DSM 44936</strain>
    </source>
</reference>
<dbReference type="CDD" id="cd06170">
    <property type="entry name" value="LuxR_C_like"/>
    <property type="match status" value="1"/>
</dbReference>
<comment type="caution">
    <text evidence="4">The sequence shown here is derived from an EMBL/GenBank/DDBJ whole genome shotgun (WGS) entry which is preliminary data.</text>
</comment>
<evidence type="ECO:0000256" key="1">
    <source>
        <dbReference type="ARBA" id="ARBA00022741"/>
    </source>
</evidence>
<dbReference type="GO" id="GO:0005737">
    <property type="term" value="C:cytoplasm"/>
    <property type="evidence" value="ECO:0007669"/>
    <property type="project" value="TreeGrafter"/>
</dbReference>
<evidence type="ECO:0000313" key="4">
    <source>
        <dbReference type="EMBL" id="MBB6474844.1"/>
    </source>
</evidence>
<dbReference type="PROSITE" id="PS50043">
    <property type="entry name" value="HTH_LUXR_2"/>
    <property type="match status" value="1"/>
</dbReference>
<accession>A0A7X0M9A0</accession>
<sequence>MAQALRSAKTGRGGVVLVEGRSGAGKSRLLDLAAAGAAELGLDVARGAADEVTRLVPLAPLSSALGDPGLLWTGEETGATDQRLLMLERLRGPLERRVALRPMLLTLDDTHWADPMTLLALRSMTRDLASYPLVWMLARTKDGGDDRLFDVLERDGASRIALPPLAGPAVVEIVRDLLRAEPEADVLALTGLADGNPFLLTELIRRLRGEGVFEIADGHVRTVPARLPRVQAVTLERLRELSPRTRHLLQVASVLGRTFAVQDLAEMLGEPTHRLLPMLDEAMSAGIVGSAGEELAFRHHLLWQAVTGTVPPAVGRALHRDAGEMLLKRGGPAVPAAAHLLRSAGPGDVFAVRGLDQAAREVLRTSPQTAAELAGRVLELSDQADPEWPERAATAVDALTLVGRLTEAAELARAAMRRASSAQTPRLRCALAYILLLSARPEEALAEAEDMLAGSDLPEPVRDIVEWTVLWGLLSLNDLDAGRRRAATVLTRRRWLGGTAPVGARLMLSRFAMADGRVADAFTHLREAVRISKDGGALPAQQPYAQLMLCLLHRAVRQPEEADLAVRAAEEEIEAAGLTVLAAHPALFRAGLHLATGRLDDAADEARAAMTTAEELGIRLFIRMGLSMLALTAVRRGDVDAAVKHMRKHRSEGPANGMLFGLPWHQWVDALVTEAQGDRERAVEVLRATYTDARERRWAVGTAPLTPAWLTRLALDTGNVPYARAVVATAERLAGDNPGFPSLAAAAAHARGLLGRDPDALTGVVAALPQPWDRASCAEDAGVLLAADPGARDQAVAWLDQALDGYRRIGAQRDAARVRARLRALGVRRRHWAQPQRPPYGWDSLTDTERAVAGLIAQGMTNRQAAERMFLSPHTVSTHLRRMFPKLGVASRVELTRVVAEHCPSLLHEQ</sequence>
<organism evidence="4 5">
    <name type="scientific">Sphaerisporangium rubeum</name>
    <dbReference type="NCBI Taxonomy" id="321317"/>
    <lineage>
        <taxon>Bacteria</taxon>
        <taxon>Bacillati</taxon>
        <taxon>Actinomycetota</taxon>
        <taxon>Actinomycetes</taxon>
        <taxon>Streptosporangiales</taxon>
        <taxon>Streptosporangiaceae</taxon>
        <taxon>Sphaerisporangium</taxon>
    </lineage>
</organism>
<protein>
    <submittedName>
        <fullName evidence="4">DNA-binding CsgD family transcriptional regulator/tetratricopeptide (TPR) repeat protein</fullName>
    </submittedName>
</protein>
<dbReference type="InterPro" id="IPR000792">
    <property type="entry name" value="Tscrpt_reg_LuxR_C"/>
</dbReference>
<dbReference type="PANTHER" id="PTHR16305">
    <property type="entry name" value="TESTICULAR SOLUBLE ADENYLYL CYCLASE"/>
    <property type="match status" value="1"/>
</dbReference>
<dbReference type="AlphaFoldDB" id="A0A7X0M9A0"/>
<dbReference type="InterPro" id="IPR036388">
    <property type="entry name" value="WH-like_DNA-bd_sf"/>
</dbReference>
<dbReference type="SUPFAM" id="SSF46894">
    <property type="entry name" value="C-terminal effector domain of the bipartite response regulators"/>
    <property type="match status" value="1"/>
</dbReference>
<dbReference type="Pfam" id="PF13191">
    <property type="entry name" value="AAA_16"/>
    <property type="match status" value="1"/>
</dbReference>
<dbReference type="SUPFAM" id="SSF52540">
    <property type="entry name" value="P-loop containing nucleoside triphosphate hydrolases"/>
    <property type="match status" value="1"/>
</dbReference>
<keyword evidence="4" id="KW-0238">DNA-binding</keyword>
<dbReference type="GO" id="GO:0006355">
    <property type="term" value="P:regulation of DNA-templated transcription"/>
    <property type="evidence" value="ECO:0007669"/>
    <property type="project" value="InterPro"/>
</dbReference>
<feature type="domain" description="HTH luxR-type" evidence="3">
    <location>
        <begin position="838"/>
        <end position="903"/>
    </location>
</feature>
<dbReference type="InterPro" id="IPR027417">
    <property type="entry name" value="P-loop_NTPase"/>
</dbReference>
<evidence type="ECO:0000259" key="3">
    <source>
        <dbReference type="PROSITE" id="PS50043"/>
    </source>
</evidence>
<dbReference type="InterPro" id="IPR016032">
    <property type="entry name" value="Sig_transdc_resp-reg_C-effctor"/>
</dbReference>
<dbReference type="PANTHER" id="PTHR16305:SF35">
    <property type="entry name" value="TRANSCRIPTIONAL ACTIVATOR DOMAIN"/>
    <property type="match status" value="1"/>
</dbReference>
<dbReference type="Gene3D" id="1.10.10.10">
    <property type="entry name" value="Winged helix-like DNA-binding domain superfamily/Winged helix DNA-binding domain"/>
    <property type="match status" value="1"/>
</dbReference>
<dbReference type="GO" id="GO:0005524">
    <property type="term" value="F:ATP binding"/>
    <property type="evidence" value="ECO:0007669"/>
    <property type="project" value="UniProtKB-KW"/>
</dbReference>
<dbReference type="GO" id="GO:0004016">
    <property type="term" value="F:adenylate cyclase activity"/>
    <property type="evidence" value="ECO:0007669"/>
    <property type="project" value="TreeGrafter"/>
</dbReference>
<dbReference type="Proteomes" id="UP000555564">
    <property type="component" value="Unassembled WGS sequence"/>
</dbReference>
<dbReference type="Pfam" id="PF00196">
    <property type="entry name" value="GerE"/>
    <property type="match status" value="1"/>
</dbReference>
<name>A0A7X0M9A0_9ACTN</name>
<dbReference type="PRINTS" id="PR00038">
    <property type="entry name" value="HTHLUXR"/>
</dbReference>
<dbReference type="InterPro" id="IPR041664">
    <property type="entry name" value="AAA_16"/>
</dbReference>
<evidence type="ECO:0000256" key="2">
    <source>
        <dbReference type="ARBA" id="ARBA00022840"/>
    </source>
</evidence>
<evidence type="ECO:0000313" key="5">
    <source>
        <dbReference type="Proteomes" id="UP000555564"/>
    </source>
</evidence>
<dbReference type="GO" id="GO:0003677">
    <property type="term" value="F:DNA binding"/>
    <property type="evidence" value="ECO:0007669"/>
    <property type="project" value="UniProtKB-KW"/>
</dbReference>
<keyword evidence="2" id="KW-0067">ATP-binding</keyword>
<dbReference type="SMART" id="SM00421">
    <property type="entry name" value="HTH_LUXR"/>
    <property type="match status" value="1"/>
</dbReference>
<keyword evidence="5" id="KW-1185">Reference proteome</keyword>
<keyword evidence="1" id="KW-0547">Nucleotide-binding</keyword>